<dbReference type="AlphaFoldDB" id="A0A098Y8B6"/>
<dbReference type="OrthoDB" id="8617494at2"/>
<feature type="transmembrane region" description="Helical" evidence="7">
    <location>
        <begin position="12"/>
        <end position="32"/>
    </location>
</feature>
<evidence type="ECO:0000256" key="4">
    <source>
        <dbReference type="ARBA" id="ARBA00022692"/>
    </source>
</evidence>
<dbReference type="Proteomes" id="UP000029713">
    <property type="component" value="Unassembled WGS sequence"/>
</dbReference>
<evidence type="ECO:0000256" key="3">
    <source>
        <dbReference type="ARBA" id="ARBA00022475"/>
    </source>
</evidence>
<dbReference type="EMBL" id="JPMX01000043">
    <property type="protein sequence ID" value="KGH46687.1"/>
    <property type="molecule type" value="Genomic_DNA"/>
</dbReference>
<dbReference type="InterPro" id="IPR048454">
    <property type="entry name" value="YetF_N"/>
</dbReference>
<feature type="transmembrane region" description="Helical" evidence="7">
    <location>
        <begin position="69"/>
        <end position="87"/>
    </location>
</feature>
<keyword evidence="6 7" id="KW-0472">Membrane</keyword>
<evidence type="ECO:0000313" key="10">
    <source>
        <dbReference type="EMBL" id="KGH46687.1"/>
    </source>
</evidence>
<evidence type="ECO:0000256" key="1">
    <source>
        <dbReference type="ARBA" id="ARBA00004651"/>
    </source>
</evidence>
<evidence type="ECO:0000256" key="2">
    <source>
        <dbReference type="ARBA" id="ARBA00006448"/>
    </source>
</evidence>
<dbReference type="PANTHER" id="PTHR34582:SF6">
    <property type="entry name" value="UPF0702 TRANSMEMBRANE PROTEIN YCAP"/>
    <property type="match status" value="1"/>
</dbReference>
<evidence type="ECO:0000259" key="9">
    <source>
        <dbReference type="Pfam" id="PF20730"/>
    </source>
</evidence>
<reference evidence="10 11" key="1">
    <citation type="submission" date="2014-07" db="EMBL/GenBank/DDBJ databases">
        <title>Biosystematic studies on Modestobacter strains isolated from extreme hyper-arid desert soil and from historic building.</title>
        <authorList>
            <person name="Bukarasam K."/>
            <person name="Bull A."/>
            <person name="Girard G."/>
            <person name="van Wezel G."/>
            <person name="Goodfellow M."/>
        </authorList>
    </citation>
    <scope>NUCLEOTIDE SEQUENCE [LARGE SCALE GENOMIC DNA]</scope>
    <source>
        <strain evidence="10 11">KNN45-2b</strain>
    </source>
</reference>
<evidence type="ECO:0000259" key="8">
    <source>
        <dbReference type="Pfam" id="PF04239"/>
    </source>
</evidence>
<sequence length="172" mass="18281">MPLSDVLLGDPAAAGYAALKAVLLFLTALLVLRFSERRTVGQMTPYDFIVAVAIGAIVGRTATSSQTPWLTGALALLALAVVHTAVSRLRFLPGVHRAIDPRVHVLIRDGEVDRHKLRRAGLLDVDLAALLRQQGISDVSEVHLAVFESKGGISVLSSPSQRADTSTDPTGQ</sequence>
<protein>
    <recommendedName>
        <fullName evidence="12">DUF421 domain-containing protein</fullName>
    </recommendedName>
</protein>
<evidence type="ECO:0000256" key="7">
    <source>
        <dbReference type="SAM" id="Phobius"/>
    </source>
</evidence>
<dbReference type="InterPro" id="IPR007353">
    <property type="entry name" value="DUF421"/>
</dbReference>
<keyword evidence="11" id="KW-1185">Reference proteome</keyword>
<comment type="caution">
    <text evidence="10">The sequence shown here is derived from an EMBL/GenBank/DDBJ whole genome shotgun (WGS) entry which is preliminary data.</text>
</comment>
<comment type="similarity">
    <text evidence="2">Belongs to the UPF0702 family.</text>
</comment>
<feature type="domain" description="YetF-like N-terminal transmembrane" evidence="9">
    <location>
        <begin position="18"/>
        <end position="83"/>
    </location>
</feature>
<dbReference type="PANTHER" id="PTHR34582">
    <property type="entry name" value="UPF0702 TRANSMEMBRANE PROTEIN YCAP"/>
    <property type="match status" value="1"/>
</dbReference>
<evidence type="ECO:0008006" key="12">
    <source>
        <dbReference type="Google" id="ProtNLM"/>
    </source>
</evidence>
<evidence type="ECO:0000256" key="5">
    <source>
        <dbReference type="ARBA" id="ARBA00022989"/>
    </source>
</evidence>
<keyword evidence="5 7" id="KW-1133">Transmembrane helix</keyword>
<dbReference type="GO" id="GO:0005886">
    <property type="term" value="C:plasma membrane"/>
    <property type="evidence" value="ECO:0007669"/>
    <property type="project" value="UniProtKB-SubCell"/>
</dbReference>
<keyword evidence="3" id="KW-1003">Cell membrane</keyword>
<name>A0A098Y8B6_9ACTN</name>
<proteinExistence type="inferred from homology"/>
<keyword evidence="4 7" id="KW-0812">Transmembrane</keyword>
<dbReference type="Pfam" id="PF20730">
    <property type="entry name" value="YetF_N"/>
    <property type="match status" value="1"/>
</dbReference>
<evidence type="ECO:0000313" key="11">
    <source>
        <dbReference type="Proteomes" id="UP000029713"/>
    </source>
</evidence>
<gene>
    <name evidence="10" type="ORF">IN07_11130</name>
</gene>
<dbReference type="InterPro" id="IPR023090">
    <property type="entry name" value="UPF0702_alpha/beta_dom_sf"/>
</dbReference>
<dbReference type="Pfam" id="PF04239">
    <property type="entry name" value="DUF421"/>
    <property type="match status" value="1"/>
</dbReference>
<accession>A0A098Y8B6</accession>
<feature type="transmembrane region" description="Helical" evidence="7">
    <location>
        <begin position="44"/>
        <end position="63"/>
    </location>
</feature>
<organism evidence="10 11">
    <name type="scientific">Modestobacter caceresii</name>
    <dbReference type="NCBI Taxonomy" id="1522368"/>
    <lineage>
        <taxon>Bacteria</taxon>
        <taxon>Bacillati</taxon>
        <taxon>Actinomycetota</taxon>
        <taxon>Actinomycetes</taxon>
        <taxon>Geodermatophilales</taxon>
        <taxon>Geodermatophilaceae</taxon>
        <taxon>Modestobacter</taxon>
    </lineage>
</organism>
<evidence type="ECO:0000256" key="6">
    <source>
        <dbReference type="ARBA" id="ARBA00023136"/>
    </source>
</evidence>
<comment type="subcellular location">
    <subcellularLocation>
        <location evidence="1">Cell membrane</location>
        <topology evidence="1">Multi-pass membrane protein</topology>
    </subcellularLocation>
</comment>
<dbReference type="Gene3D" id="3.30.240.20">
    <property type="entry name" value="bsu07140 like domains"/>
    <property type="match status" value="1"/>
</dbReference>
<feature type="domain" description="YetF C-terminal" evidence="8">
    <location>
        <begin position="95"/>
        <end position="160"/>
    </location>
</feature>